<gene>
    <name evidence="1" type="ORF">HK12_01670</name>
</gene>
<dbReference type="AlphaFoldDB" id="A0A252A472"/>
<organism evidence="1 2">
    <name type="scientific">Acetobacter orientalis</name>
    <dbReference type="NCBI Taxonomy" id="146474"/>
    <lineage>
        <taxon>Bacteria</taxon>
        <taxon>Pseudomonadati</taxon>
        <taxon>Pseudomonadota</taxon>
        <taxon>Alphaproteobacteria</taxon>
        <taxon>Acetobacterales</taxon>
        <taxon>Acetobacteraceae</taxon>
        <taxon>Acetobacter</taxon>
    </lineage>
</organism>
<sequence>MVPTRAQRHNSRMFGILKQLAITYAAFAHSYHTPENRALKATHTPRNALSLLQRFMLPITEASVQHV</sequence>
<reference evidence="1 2" key="1">
    <citation type="submission" date="2014-06" db="EMBL/GenBank/DDBJ databases">
        <authorList>
            <person name="Ju J."/>
            <person name="Zhang J."/>
        </authorList>
    </citation>
    <scope>NUCLEOTIDE SEQUENCE [LARGE SCALE GENOMIC DNA]</scope>
    <source>
        <strain evidence="1">DmW_045</strain>
    </source>
</reference>
<protein>
    <submittedName>
        <fullName evidence="1">Uncharacterized protein</fullName>
    </submittedName>
</protein>
<comment type="caution">
    <text evidence="1">The sequence shown here is derived from an EMBL/GenBank/DDBJ whole genome shotgun (WGS) entry which is preliminary data.</text>
</comment>
<evidence type="ECO:0000313" key="2">
    <source>
        <dbReference type="Proteomes" id="UP000194639"/>
    </source>
</evidence>
<proteinExistence type="predicted"/>
<dbReference type="EMBL" id="JOMO01000012">
    <property type="protein sequence ID" value="OUI84026.1"/>
    <property type="molecule type" value="Genomic_DNA"/>
</dbReference>
<name>A0A252A472_9PROT</name>
<dbReference type="Proteomes" id="UP000194639">
    <property type="component" value="Unassembled WGS sequence"/>
</dbReference>
<evidence type="ECO:0000313" key="1">
    <source>
        <dbReference type="EMBL" id="OUI84026.1"/>
    </source>
</evidence>
<accession>A0A252A472</accession>